<dbReference type="InterPro" id="IPR003609">
    <property type="entry name" value="Pan_app"/>
</dbReference>
<organism evidence="2 3">
    <name type="scientific">Fusarium albosuccineum</name>
    <dbReference type="NCBI Taxonomy" id="1237068"/>
    <lineage>
        <taxon>Eukaryota</taxon>
        <taxon>Fungi</taxon>
        <taxon>Dikarya</taxon>
        <taxon>Ascomycota</taxon>
        <taxon>Pezizomycotina</taxon>
        <taxon>Sordariomycetes</taxon>
        <taxon>Hypocreomycetidae</taxon>
        <taxon>Hypocreales</taxon>
        <taxon>Nectriaceae</taxon>
        <taxon>Fusarium</taxon>
        <taxon>Fusarium decemcellulare species complex</taxon>
    </lineage>
</organism>
<dbReference type="OrthoDB" id="5094340at2759"/>
<protein>
    <recommendedName>
        <fullName evidence="1">Apple domain-containing protein</fullName>
    </recommendedName>
</protein>
<dbReference type="Pfam" id="PF14295">
    <property type="entry name" value="PAN_4"/>
    <property type="match status" value="2"/>
</dbReference>
<sequence length="293" mass="31648">MGLVNLKYTGQIASQAPKRASVSKALSTTETTTTAAATTTSAAPVAQCNNEIYRGTAQGEGYKTTDASTDQECYEACFEEDGCHAWWFSAAGSCKLYTESFSDIASPTNERDNLMGSHNCSPDDYTPCNDEIGFGYISQSPILQTSQVVLERDCAHLCMKNGQCTVWQYDSSSATCNMFSGSFSDIFTSQASQEGSVMLAGSRSCSSDLFKPQLGSCNGKMSWSAESWGDSHRTLSQYTTVATCARACSIDPLCQTWLIWAGYSDCYLYTGLFDDIIDDRDIATAGSRNCGVP</sequence>
<accession>A0A8H4PC38</accession>
<evidence type="ECO:0000313" key="2">
    <source>
        <dbReference type="EMBL" id="KAF4463876.1"/>
    </source>
</evidence>
<dbReference type="Proteomes" id="UP000554235">
    <property type="component" value="Unassembled WGS sequence"/>
</dbReference>
<feature type="domain" description="Apple" evidence="1">
    <location>
        <begin position="48"/>
        <end position="120"/>
    </location>
</feature>
<keyword evidence="3" id="KW-1185">Reference proteome</keyword>
<dbReference type="EMBL" id="JAADYS010001287">
    <property type="protein sequence ID" value="KAF4463876.1"/>
    <property type="molecule type" value="Genomic_DNA"/>
</dbReference>
<evidence type="ECO:0000313" key="3">
    <source>
        <dbReference type="Proteomes" id="UP000554235"/>
    </source>
</evidence>
<dbReference type="PROSITE" id="PS50948">
    <property type="entry name" value="PAN"/>
    <property type="match status" value="2"/>
</dbReference>
<reference evidence="2 3" key="1">
    <citation type="submission" date="2020-01" db="EMBL/GenBank/DDBJ databases">
        <title>Identification and distribution of gene clusters putatively required for synthesis of sphingolipid metabolism inhibitors in phylogenetically diverse species of the filamentous fungus Fusarium.</title>
        <authorList>
            <person name="Kim H.-S."/>
            <person name="Busman M."/>
            <person name="Brown D.W."/>
            <person name="Divon H."/>
            <person name="Uhlig S."/>
            <person name="Proctor R.H."/>
        </authorList>
    </citation>
    <scope>NUCLEOTIDE SEQUENCE [LARGE SCALE GENOMIC DNA]</scope>
    <source>
        <strain evidence="2 3">NRRL 20459</strain>
    </source>
</reference>
<gene>
    <name evidence="2" type="ORF">FALBO_9299</name>
</gene>
<name>A0A8H4PC38_9HYPO</name>
<dbReference type="Gene3D" id="3.50.4.10">
    <property type="entry name" value="Hepatocyte Growth Factor"/>
    <property type="match status" value="2"/>
</dbReference>
<feature type="domain" description="Apple" evidence="1">
    <location>
        <begin position="128"/>
        <end position="205"/>
    </location>
</feature>
<comment type="caution">
    <text evidence="2">The sequence shown here is derived from an EMBL/GenBank/DDBJ whole genome shotgun (WGS) entry which is preliminary data.</text>
</comment>
<evidence type="ECO:0000259" key="1">
    <source>
        <dbReference type="PROSITE" id="PS50948"/>
    </source>
</evidence>
<dbReference type="Pfam" id="PF00024">
    <property type="entry name" value="PAN_1"/>
    <property type="match status" value="1"/>
</dbReference>
<proteinExistence type="predicted"/>
<dbReference type="AlphaFoldDB" id="A0A8H4PC38"/>